<dbReference type="RefSeq" id="WP_202236168.1">
    <property type="nucleotide sequence ID" value="NZ_AP018365.1"/>
</dbReference>
<organism evidence="1 2">
    <name type="scientific">Actinacidiphila reveromycinica</name>
    <dbReference type="NCBI Taxonomy" id="659352"/>
    <lineage>
        <taxon>Bacteria</taxon>
        <taxon>Bacillati</taxon>
        <taxon>Actinomycetota</taxon>
        <taxon>Actinomycetes</taxon>
        <taxon>Kitasatosporales</taxon>
        <taxon>Streptomycetaceae</taxon>
        <taxon>Actinacidiphila</taxon>
    </lineage>
</organism>
<accession>A0A7U3UWR0</accession>
<evidence type="ECO:0000313" key="1">
    <source>
        <dbReference type="EMBL" id="BBB00102.1"/>
    </source>
</evidence>
<dbReference type="Proteomes" id="UP000595703">
    <property type="component" value="Chromosome"/>
</dbReference>
<keyword evidence="2" id="KW-1185">Reference proteome</keyword>
<name>A0A7U3UWR0_9ACTN</name>
<gene>
    <name evidence="1" type="ORF">RVR_7004</name>
</gene>
<evidence type="ECO:0008006" key="3">
    <source>
        <dbReference type="Google" id="ProtNLM"/>
    </source>
</evidence>
<reference evidence="1 2" key="2">
    <citation type="journal article" date="2011" name="J. Antibiot.">
        <title>Furaquinocins I and J: novel polyketide isoprenoid hybrid compounds from Streptomyces reveromyceticus SN-593.</title>
        <authorList>
            <person name="Panthee S."/>
            <person name="Takahashi S."/>
            <person name="Takagi H."/>
            <person name="Nogawa T."/>
            <person name="Oowada E."/>
            <person name="Uramoto M."/>
            <person name="Osada H."/>
        </authorList>
    </citation>
    <scope>NUCLEOTIDE SEQUENCE [LARGE SCALE GENOMIC DNA]</scope>
    <source>
        <strain evidence="1 2">SN-593</strain>
    </source>
</reference>
<sequence length="488" mass="51904">MGDGRDHSMRQVNPDDLEQLAQLLDGKGPTSLGSRTEAAFRSAAALDVTSHLSSLRPLTGWAHSTGPDLRRRAALVRMDSGDLTGAFLWAGFTAQDLARYTGDKISPELELIATSVAASGDPKAMQFQRRPDENLDDWIDRLKAQALTAMPGLQPFEPAVQTFLSDYGDWKDATDAAGHVVFQGTQLTKVLLGNSFKAGWAKPWRLWAASRLQSSSVPLTDWAAARLLGMNTIRSLSAPGSWLPSKLTAGLQHIPGLNGAIRDRTSEIWDDLRLNRFMDAGRWGITPNSVIDTLVGSDKLARQFGGLTHAGTPVLRAAQADLGRVGVAAYKALRSGTAFENVAAKSRYGAALKGLATVGETAGVFRSANIVTSVAMTGISAANLVSDGNPVKAFKREGAGYVADAADTAFNASLTATLIAPTPVTFGLTIATGSVYVGAEVVQHWGDIKKGTSKATHWVDTTTSNVTHDIASSTTSVAKKLNPTHWHF</sequence>
<proteinExistence type="predicted"/>
<dbReference type="KEGG" id="arev:RVR_7004"/>
<reference evidence="1 2" key="3">
    <citation type="journal article" date="2011" name="Nat. Chem. Biol.">
        <title>Reveromycin A biosynthesis uses RevG and RevJ for stereospecific spiroacetal formation.</title>
        <authorList>
            <person name="Takahashi S."/>
            <person name="Toyoda A."/>
            <person name="Sekiyama Y."/>
            <person name="Takagi H."/>
            <person name="Nogawa T."/>
            <person name="Uramoto M."/>
            <person name="Suzuki R."/>
            <person name="Koshino H."/>
            <person name="Kumano T."/>
            <person name="Panthee S."/>
            <person name="Dairi T."/>
            <person name="Ishikawa J."/>
            <person name="Ikeda H."/>
            <person name="Sakaki Y."/>
            <person name="Osada H."/>
        </authorList>
    </citation>
    <scope>NUCLEOTIDE SEQUENCE [LARGE SCALE GENOMIC DNA]</scope>
    <source>
        <strain evidence="1 2">SN-593</strain>
    </source>
</reference>
<reference evidence="1 2" key="1">
    <citation type="journal article" date="2010" name="J. Bacteriol.">
        <title>Biochemical characterization of a novel indole prenyltransferase from Streptomyces sp. SN-593.</title>
        <authorList>
            <person name="Takahashi S."/>
            <person name="Takagi H."/>
            <person name="Toyoda A."/>
            <person name="Uramoto M."/>
            <person name="Nogawa T."/>
            <person name="Ueki M."/>
            <person name="Sakaki Y."/>
            <person name="Osada H."/>
        </authorList>
    </citation>
    <scope>NUCLEOTIDE SEQUENCE [LARGE SCALE GENOMIC DNA]</scope>
    <source>
        <strain evidence="1 2">SN-593</strain>
    </source>
</reference>
<reference evidence="1 2" key="4">
    <citation type="journal article" date="2020" name="Sci. Rep.">
        <title>beta-carboline chemical signals induce reveromycin production through a LuxR family regulator in Streptomyces sp. SN-593.</title>
        <authorList>
            <person name="Panthee S."/>
            <person name="Kito N."/>
            <person name="Hayashi T."/>
            <person name="Shimizu T."/>
            <person name="Ishikawa J."/>
            <person name="Hamamoto H."/>
            <person name="Osada H."/>
            <person name="Takahashi S."/>
        </authorList>
    </citation>
    <scope>NUCLEOTIDE SEQUENCE [LARGE SCALE GENOMIC DNA]</scope>
    <source>
        <strain evidence="1 2">SN-593</strain>
    </source>
</reference>
<protein>
    <recommendedName>
        <fullName evidence="3">PE-PGRS family protein</fullName>
    </recommendedName>
</protein>
<dbReference type="EMBL" id="AP018365">
    <property type="protein sequence ID" value="BBB00102.1"/>
    <property type="molecule type" value="Genomic_DNA"/>
</dbReference>
<dbReference type="AlphaFoldDB" id="A0A7U3UWR0"/>
<evidence type="ECO:0000313" key="2">
    <source>
        <dbReference type="Proteomes" id="UP000595703"/>
    </source>
</evidence>